<evidence type="ECO:0000256" key="1">
    <source>
        <dbReference type="SAM" id="MobiDB-lite"/>
    </source>
</evidence>
<dbReference type="AlphaFoldDB" id="A0A8T0S2Q4"/>
<protein>
    <submittedName>
        <fullName evidence="2">Uncharacterized protein</fullName>
    </submittedName>
</protein>
<reference evidence="2" key="1">
    <citation type="submission" date="2020-05" db="EMBL/GenBank/DDBJ databases">
        <title>WGS assembly of Panicum virgatum.</title>
        <authorList>
            <person name="Lovell J.T."/>
            <person name="Jenkins J."/>
            <person name="Shu S."/>
            <person name="Juenger T.E."/>
            <person name="Schmutz J."/>
        </authorList>
    </citation>
    <scope>NUCLEOTIDE SEQUENCE</scope>
    <source>
        <strain evidence="2">AP13</strain>
    </source>
</reference>
<feature type="compositionally biased region" description="Gly residues" evidence="1">
    <location>
        <begin position="77"/>
        <end position="87"/>
    </location>
</feature>
<dbReference type="Proteomes" id="UP000823388">
    <property type="component" value="Chromosome 5N"/>
</dbReference>
<feature type="region of interest" description="Disordered" evidence="1">
    <location>
        <begin position="67"/>
        <end position="91"/>
    </location>
</feature>
<name>A0A8T0S2Q4_PANVG</name>
<dbReference type="EMBL" id="CM029046">
    <property type="protein sequence ID" value="KAG2591338.1"/>
    <property type="molecule type" value="Genomic_DNA"/>
</dbReference>
<gene>
    <name evidence="2" type="ORF">PVAP13_5NG475086</name>
</gene>
<evidence type="ECO:0000313" key="2">
    <source>
        <dbReference type="EMBL" id="KAG2591338.1"/>
    </source>
</evidence>
<keyword evidence="3" id="KW-1185">Reference proteome</keyword>
<comment type="caution">
    <text evidence="2">The sequence shown here is derived from an EMBL/GenBank/DDBJ whole genome shotgun (WGS) entry which is preliminary data.</text>
</comment>
<proteinExistence type="predicted"/>
<organism evidence="2 3">
    <name type="scientific">Panicum virgatum</name>
    <name type="common">Blackwell switchgrass</name>
    <dbReference type="NCBI Taxonomy" id="38727"/>
    <lineage>
        <taxon>Eukaryota</taxon>
        <taxon>Viridiplantae</taxon>
        <taxon>Streptophyta</taxon>
        <taxon>Embryophyta</taxon>
        <taxon>Tracheophyta</taxon>
        <taxon>Spermatophyta</taxon>
        <taxon>Magnoliopsida</taxon>
        <taxon>Liliopsida</taxon>
        <taxon>Poales</taxon>
        <taxon>Poaceae</taxon>
        <taxon>PACMAD clade</taxon>
        <taxon>Panicoideae</taxon>
        <taxon>Panicodae</taxon>
        <taxon>Paniceae</taxon>
        <taxon>Panicinae</taxon>
        <taxon>Panicum</taxon>
        <taxon>Panicum sect. Hiantes</taxon>
    </lineage>
</organism>
<accession>A0A8T0S2Q4</accession>
<evidence type="ECO:0000313" key="3">
    <source>
        <dbReference type="Proteomes" id="UP000823388"/>
    </source>
</evidence>
<sequence length="157" mass="17136">MYVITSSIIPLQTCTTMEHLFDLFRSWTSRIGYCMVIQQLALGRLLGREREVAGGVACLQLAGERHEPAELERRPLPGGGPDGGGAPAGRRPRHVHLAVLALEGRRRPVRLDQEVAVGARGVPHGQRPPVAAPAPQQRRGICTHERGRPAGRVAYMM</sequence>